<keyword evidence="1" id="KW-0479">Metal-binding</keyword>
<dbReference type="Pfam" id="PF00097">
    <property type="entry name" value="zf-C3HC4"/>
    <property type="match status" value="1"/>
</dbReference>
<sequence length="1146" mass="133166">MMSSSVRSSKSSMNLYSTINHSSNNYNIIGSICKVCNKTYKEPVILPCGHSLCDGCCKQLLYTLRNSMLTMPIESQNRPKIRMGLGTYSKVNTLKSVGISINENKIHEKIQENGIARITKNDFTSPSCPTCGVKPSLIPPYKNIALTAIINEIEILKNINKQFKNIMNGKTQEYNDENIYKSISPTPSSSSSGYGHSEDDYYKYCKISKISSKNKINLPESFRIKECKILIVGGEKVGKSTLIKTQLLNDAFFGNDDVDYSLSSYIKTKEINNRNKKDDDILKNMYMLQLNECNNFDMDLNNIDGIALVYSVTDRFSLVEVTHFYYMLQETNYENIPICLIGLKSDVHGNRRKVSYNEGFRRSKELKCQFYEISGRYNKGVNEAFEEGKKSYYNFDIKKTNSLYHKAAISLLIKSRANQLLKELSIQNKLNYQLCIKAAKTLNELAKCVVPLYDIRKALIKQGKFDLQKYMDKPLIRKNYDEKKTSLKVKYHTSSINLTLSNVETIFDSKNVSILINDKNQMPIQFKKINRKKKFHIIKRKKKFINKSSKKYKQENKNSQRSNIKFFKKHRIRQKKHVDYSNIFDAEVNIKRILEQKKLDEENQKINKLPLNLKNLKRLQRYQQMAQKIKKYIDNVNKHNENTLSQHNNPFIYRSTDYYFPSNENNIFTILETLTTNIEDVLLKNFKMSFFSPNLLNVFPSCFQGNCKRKRKLFSPTLFSFHKNDGFFSLPEILKNIIYNDEEENNWLNFIFDVTGAKKLLDSAMNFLGPVIDEMETKIYPAFIEFEEMENRYNNVLEMYDDKQMEEIENDGYTFLYEDQLRMLYNSSNNNKFNIFIDKIKNITRLELEERIEKDIRQLAMIKKENQENKNNYINKYNEIIKINKQKRPWFRKKRQINKKRKFNSKIIKKKKNLRRNEDPAAKEAEEDEIFNTLQPFAFFNRIGEPVILEIQTLSPHAFVNEFLSPEIIVATTLSPRAFIATILTPNILVARILQPGAFRLEVISPRILTAWVLSPEIFLIEVLSPHIIDPKVLSPEYLKIVVLSPTLVSPRVLSQEGLAVLVLSPNILSPNLYSRESLIVEVMSPHLLGGQELTESGESAEGEANGEHKEGHKEGHGHHSEFHPVHIHTYPFTHLQIPHAFHVGD</sequence>
<feature type="compositionally biased region" description="Basic and acidic residues" evidence="6">
    <location>
        <begin position="1106"/>
        <end position="1121"/>
    </location>
</feature>
<dbReference type="Gene3D" id="3.40.50.300">
    <property type="entry name" value="P-loop containing nucleotide triphosphate hydrolases"/>
    <property type="match status" value="1"/>
</dbReference>
<evidence type="ECO:0000256" key="5">
    <source>
        <dbReference type="SAM" id="Coils"/>
    </source>
</evidence>
<protein>
    <submittedName>
        <fullName evidence="9 10">RING-type domain-containing protein</fullName>
    </submittedName>
</protein>
<keyword evidence="5" id="KW-0175">Coiled coil</keyword>
<evidence type="ECO:0000313" key="8">
    <source>
        <dbReference type="Proteomes" id="UP000035681"/>
    </source>
</evidence>
<dbReference type="SUPFAM" id="SSF57850">
    <property type="entry name" value="RING/U-box"/>
    <property type="match status" value="1"/>
</dbReference>
<dbReference type="InterPro" id="IPR006954">
    <property type="entry name" value="Mlt-10-like"/>
</dbReference>
<keyword evidence="2 4" id="KW-0863">Zinc-finger</keyword>
<proteinExistence type="predicted"/>
<dbReference type="Proteomes" id="UP000035681">
    <property type="component" value="Unplaced"/>
</dbReference>
<dbReference type="GO" id="GO:0003924">
    <property type="term" value="F:GTPase activity"/>
    <property type="evidence" value="ECO:0007669"/>
    <property type="project" value="InterPro"/>
</dbReference>
<dbReference type="PROSITE" id="PS50089">
    <property type="entry name" value="ZF_RING_2"/>
    <property type="match status" value="1"/>
</dbReference>
<evidence type="ECO:0000259" key="7">
    <source>
        <dbReference type="PROSITE" id="PS50089"/>
    </source>
</evidence>
<feature type="region of interest" description="Disordered" evidence="6">
    <location>
        <begin position="1095"/>
        <end position="1121"/>
    </location>
</feature>
<dbReference type="Gene3D" id="3.30.40.10">
    <property type="entry name" value="Zinc/RING finger domain, C3HC4 (zinc finger)"/>
    <property type="match status" value="1"/>
</dbReference>
<dbReference type="GO" id="GO:0005525">
    <property type="term" value="F:GTP binding"/>
    <property type="evidence" value="ECO:0007669"/>
    <property type="project" value="InterPro"/>
</dbReference>
<dbReference type="Pfam" id="PF04870">
    <property type="entry name" value="Moulting_cycle"/>
    <property type="match status" value="1"/>
</dbReference>
<evidence type="ECO:0000256" key="4">
    <source>
        <dbReference type="PROSITE-ProRule" id="PRU00175"/>
    </source>
</evidence>
<dbReference type="InterPro" id="IPR001841">
    <property type="entry name" value="Znf_RING"/>
</dbReference>
<dbReference type="SUPFAM" id="SSF52540">
    <property type="entry name" value="P-loop containing nucleoside triphosphate hydrolases"/>
    <property type="match status" value="1"/>
</dbReference>
<accession>A0A913ICV6</accession>
<evidence type="ECO:0000256" key="6">
    <source>
        <dbReference type="SAM" id="MobiDB-lite"/>
    </source>
</evidence>
<dbReference type="PROSITE" id="PS51419">
    <property type="entry name" value="RAB"/>
    <property type="match status" value="1"/>
</dbReference>
<dbReference type="AlphaFoldDB" id="A0A913ICV6"/>
<dbReference type="PROSITE" id="PS51421">
    <property type="entry name" value="RAS"/>
    <property type="match status" value="1"/>
</dbReference>
<evidence type="ECO:0000256" key="1">
    <source>
        <dbReference type="ARBA" id="ARBA00022723"/>
    </source>
</evidence>
<feature type="coiled-coil region" evidence="5">
    <location>
        <begin position="599"/>
        <end position="642"/>
    </location>
</feature>
<dbReference type="PANTHER" id="PTHR21523:SF38">
    <property type="entry name" value="MLT-TEN (MLT-10) RELATED"/>
    <property type="match status" value="1"/>
</dbReference>
<dbReference type="WBParaSite" id="TCONS_00017204.p1">
    <property type="protein sequence ID" value="TCONS_00017204.p1"/>
    <property type="gene ID" value="XLOC_011418"/>
</dbReference>
<evidence type="ECO:0000313" key="10">
    <source>
        <dbReference type="WBParaSite" id="TCONS_00017204.p1"/>
    </source>
</evidence>
<dbReference type="InterPro" id="IPR027417">
    <property type="entry name" value="P-loop_NTPase"/>
</dbReference>
<dbReference type="Pfam" id="PF00071">
    <property type="entry name" value="Ras"/>
    <property type="match status" value="1"/>
</dbReference>
<dbReference type="SMART" id="SM00184">
    <property type="entry name" value="RING"/>
    <property type="match status" value="1"/>
</dbReference>
<dbReference type="SMART" id="SM00173">
    <property type="entry name" value="RAS"/>
    <property type="match status" value="1"/>
</dbReference>
<evidence type="ECO:0000256" key="3">
    <source>
        <dbReference type="ARBA" id="ARBA00022833"/>
    </source>
</evidence>
<dbReference type="InterPro" id="IPR013083">
    <property type="entry name" value="Znf_RING/FYVE/PHD"/>
</dbReference>
<reference evidence="9" key="1">
    <citation type="submission" date="2022-10" db="UniProtKB">
        <authorList>
            <consortium name="WormBaseParasite"/>
        </authorList>
    </citation>
    <scope>IDENTIFICATION</scope>
</reference>
<dbReference type="GO" id="GO:0008270">
    <property type="term" value="F:zinc ion binding"/>
    <property type="evidence" value="ECO:0007669"/>
    <property type="project" value="UniProtKB-KW"/>
</dbReference>
<organism evidence="9">
    <name type="scientific">Strongyloides stercoralis</name>
    <name type="common">Threadworm</name>
    <dbReference type="NCBI Taxonomy" id="6248"/>
    <lineage>
        <taxon>Eukaryota</taxon>
        <taxon>Metazoa</taxon>
        <taxon>Ecdysozoa</taxon>
        <taxon>Nematoda</taxon>
        <taxon>Chromadorea</taxon>
        <taxon>Rhabditida</taxon>
        <taxon>Tylenchina</taxon>
        <taxon>Panagrolaimomorpha</taxon>
        <taxon>Strongyloidoidea</taxon>
        <taxon>Strongyloididae</taxon>
        <taxon>Strongyloides</taxon>
    </lineage>
</organism>
<keyword evidence="3" id="KW-0862">Zinc</keyword>
<dbReference type="SMART" id="SM00175">
    <property type="entry name" value="RAB"/>
    <property type="match status" value="1"/>
</dbReference>
<dbReference type="InterPro" id="IPR001806">
    <property type="entry name" value="Small_GTPase"/>
</dbReference>
<keyword evidence="8" id="KW-1185">Reference proteome</keyword>
<evidence type="ECO:0000256" key="2">
    <source>
        <dbReference type="ARBA" id="ARBA00022771"/>
    </source>
</evidence>
<dbReference type="PANTHER" id="PTHR21523">
    <property type="match status" value="1"/>
</dbReference>
<evidence type="ECO:0000313" key="9">
    <source>
        <dbReference type="WBParaSite" id="SSTP_0001236800.1"/>
    </source>
</evidence>
<dbReference type="PRINTS" id="PR00449">
    <property type="entry name" value="RASTRNSFRMNG"/>
</dbReference>
<dbReference type="InterPro" id="IPR018957">
    <property type="entry name" value="Znf_C3HC4_RING-type"/>
</dbReference>
<feature type="domain" description="RING-type" evidence="7">
    <location>
        <begin position="33"/>
        <end position="75"/>
    </location>
</feature>
<name>A0A913ICV6_STRER</name>
<dbReference type="WBParaSite" id="SSTP_0001236800.1">
    <property type="protein sequence ID" value="SSTP_0001236800.1"/>
    <property type="gene ID" value="SSTP_0001236800"/>
</dbReference>